<dbReference type="RefSeq" id="WP_245127297.1">
    <property type="nucleotide sequence ID" value="NZ_CP095066.1"/>
</dbReference>
<evidence type="ECO:0000313" key="2">
    <source>
        <dbReference type="Proteomes" id="UP000830401"/>
    </source>
</evidence>
<keyword evidence="2" id="KW-1185">Reference proteome</keyword>
<protein>
    <submittedName>
        <fullName evidence="1">Uncharacterized protein</fullName>
    </submittedName>
</protein>
<dbReference type="Proteomes" id="UP000830401">
    <property type="component" value="Plasmid unnamed5"/>
</dbReference>
<organism evidence="1 2">
    <name type="scientific">Hymenobacter volaticus</name>
    <dbReference type="NCBI Taxonomy" id="2932254"/>
    <lineage>
        <taxon>Bacteria</taxon>
        <taxon>Pseudomonadati</taxon>
        <taxon>Bacteroidota</taxon>
        <taxon>Cytophagia</taxon>
        <taxon>Cytophagales</taxon>
        <taxon>Hymenobacteraceae</taxon>
        <taxon>Hymenobacter</taxon>
    </lineage>
</organism>
<accession>A0ABY4GF00</accession>
<proteinExistence type="predicted"/>
<geneLocation type="plasmid" evidence="1 2">
    <name>unnamed5</name>
</geneLocation>
<sequence length="105" mass="11786">MNLLDLIIHLADPRLHDAFFLDQGVDTTSEHVSVYMRGAPGLETDIALLGVEETDEELDYHKHGAHWINFLPLYMVEEIVEGGVAARKSPVEIATRVLEYARNDA</sequence>
<gene>
    <name evidence="1" type="ORF">MUN86_28085</name>
</gene>
<name>A0ABY4GF00_9BACT</name>
<evidence type="ECO:0000313" key="1">
    <source>
        <dbReference type="EMBL" id="UOQ69505.1"/>
    </source>
</evidence>
<keyword evidence="1" id="KW-0614">Plasmid</keyword>
<reference evidence="1" key="1">
    <citation type="submission" date="2022-04" db="EMBL/GenBank/DDBJ databases">
        <title>Hymenobacter sp. isolated from the air.</title>
        <authorList>
            <person name="Won M."/>
            <person name="Lee C.-M."/>
            <person name="Woen H.-Y."/>
            <person name="Kwon S.-W."/>
        </authorList>
    </citation>
    <scope>NUCLEOTIDE SEQUENCE</scope>
    <source>
        <strain evidence="1">5420S-77</strain>
        <plasmid evidence="1">unnamed5</plasmid>
    </source>
</reference>
<dbReference type="EMBL" id="CP095066">
    <property type="protein sequence ID" value="UOQ69505.1"/>
    <property type="molecule type" value="Genomic_DNA"/>
</dbReference>